<dbReference type="PANTHER" id="PTHR12161">
    <property type="entry name" value="IST1 FAMILY MEMBER"/>
    <property type="match status" value="1"/>
</dbReference>
<dbReference type="FunCoup" id="A0A2P5EAW9">
    <property type="interactions" value="1719"/>
</dbReference>
<dbReference type="InterPro" id="IPR042277">
    <property type="entry name" value="IST1-like"/>
</dbReference>
<dbReference type="FunFam" id="1.20.1260.60:FF:000003">
    <property type="entry name" value="IST1-like protein isoform A"/>
    <property type="match status" value="1"/>
</dbReference>
<dbReference type="Pfam" id="PF03398">
    <property type="entry name" value="Ist1"/>
    <property type="match status" value="1"/>
</dbReference>
<dbReference type="Gene3D" id="1.20.1260.60">
    <property type="entry name" value="Vacuolar protein sorting-associated protein Ist1"/>
    <property type="match status" value="1"/>
</dbReference>
<dbReference type="EMBL" id="JXTC01000189">
    <property type="protein sequence ID" value="PON82698.1"/>
    <property type="molecule type" value="Genomic_DNA"/>
</dbReference>
<comment type="similarity">
    <text evidence="1">Belongs to the IST1 family.</text>
</comment>
<dbReference type="GO" id="GO:0015031">
    <property type="term" value="P:protein transport"/>
    <property type="evidence" value="ECO:0007669"/>
    <property type="project" value="InterPro"/>
</dbReference>
<dbReference type="PANTHER" id="PTHR12161:SF55">
    <property type="entry name" value="REGULATOR OF VPS4 ACTIVITY IN THE MVB PATHWAY PROTEIN"/>
    <property type="match status" value="1"/>
</dbReference>
<evidence type="ECO:0000256" key="1">
    <source>
        <dbReference type="ARBA" id="ARBA00005536"/>
    </source>
</evidence>
<protein>
    <submittedName>
        <fullName evidence="3">Vacuolar protein sorting-associated protein</fullName>
    </submittedName>
</protein>
<proteinExistence type="inferred from homology"/>
<evidence type="ECO:0000256" key="2">
    <source>
        <dbReference type="SAM" id="MobiDB-lite"/>
    </source>
</evidence>
<organism evidence="3 4">
    <name type="scientific">Trema orientale</name>
    <name type="common">Charcoal tree</name>
    <name type="synonym">Celtis orientalis</name>
    <dbReference type="NCBI Taxonomy" id="63057"/>
    <lineage>
        <taxon>Eukaryota</taxon>
        <taxon>Viridiplantae</taxon>
        <taxon>Streptophyta</taxon>
        <taxon>Embryophyta</taxon>
        <taxon>Tracheophyta</taxon>
        <taxon>Spermatophyta</taxon>
        <taxon>Magnoliopsida</taxon>
        <taxon>eudicotyledons</taxon>
        <taxon>Gunneridae</taxon>
        <taxon>Pentapetalae</taxon>
        <taxon>rosids</taxon>
        <taxon>fabids</taxon>
        <taxon>Rosales</taxon>
        <taxon>Cannabaceae</taxon>
        <taxon>Trema</taxon>
    </lineage>
</organism>
<dbReference type="OrthoDB" id="29853at2759"/>
<dbReference type="InParanoid" id="A0A2P5EAW9"/>
<accession>A0A2P5EAW9</accession>
<dbReference type="STRING" id="63057.A0A2P5EAW9"/>
<name>A0A2P5EAW9_TREOI</name>
<evidence type="ECO:0000313" key="4">
    <source>
        <dbReference type="Proteomes" id="UP000237000"/>
    </source>
</evidence>
<dbReference type="Proteomes" id="UP000237000">
    <property type="component" value="Unassembled WGS sequence"/>
</dbReference>
<feature type="region of interest" description="Disordered" evidence="2">
    <location>
        <begin position="405"/>
        <end position="437"/>
    </location>
</feature>
<dbReference type="InterPro" id="IPR005061">
    <property type="entry name" value="Ist1"/>
</dbReference>
<reference evidence="4" key="1">
    <citation type="submission" date="2016-06" db="EMBL/GenBank/DDBJ databases">
        <title>Parallel loss of symbiosis genes in relatives of nitrogen-fixing non-legume Parasponia.</title>
        <authorList>
            <person name="Van Velzen R."/>
            <person name="Holmer R."/>
            <person name="Bu F."/>
            <person name="Rutten L."/>
            <person name="Van Zeijl A."/>
            <person name="Liu W."/>
            <person name="Santuari L."/>
            <person name="Cao Q."/>
            <person name="Sharma T."/>
            <person name="Shen D."/>
            <person name="Roswanjaya Y."/>
            <person name="Wardhani T."/>
            <person name="Kalhor M.S."/>
            <person name="Jansen J."/>
            <person name="Van den Hoogen J."/>
            <person name="Gungor B."/>
            <person name="Hartog M."/>
            <person name="Hontelez J."/>
            <person name="Verver J."/>
            <person name="Yang W.-C."/>
            <person name="Schijlen E."/>
            <person name="Repin R."/>
            <person name="Schilthuizen M."/>
            <person name="Schranz E."/>
            <person name="Heidstra R."/>
            <person name="Miyata K."/>
            <person name="Fedorova E."/>
            <person name="Kohlen W."/>
            <person name="Bisseling T."/>
            <person name="Smit S."/>
            <person name="Geurts R."/>
        </authorList>
    </citation>
    <scope>NUCLEOTIDE SEQUENCE [LARGE SCALE GENOMIC DNA]</scope>
    <source>
        <strain evidence="4">cv. RG33-2</strain>
    </source>
</reference>
<sequence>MTVATVATTHTRKLMKLGLSLFRRGFNASKCKTAAKMAVARIKLLRNKRQVVVKQMRRDIALLLQSGQDATARIRVEHVIREQNVLAANEFIELFCELLVTRLSIISKRRECPADLKEGIASLIFASPRCSEIPELVAIRDVFEKKYGKDFVSAATDLRPNCGVNRTLIDKLSVRTPTGEFKLKIMKEIAKEYQIEWDTKETEMELLKPPEELIGGPCNFVSATSLPVTPVPNQSVELNKSNQSVELNKSTTRTIIGDNTGGMHFQDTASAAKAAAKCANEAIAAAKAAAFLANKDRNQAPSQAPSFDQELNSSSINVGYETTSVGSSIDRFMPDGPLINSQYMDNQYKSSTTNTFESQSFNVSHSHYTSNVETDLNNNMDIGKMHRRHSYNEPSAHSDIKFDESDCDEEFEAEVPPARSPPAIPSSQVLKPSVHPKLPDYDSLAARFEALKYRKSQT</sequence>
<evidence type="ECO:0000313" key="3">
    <source>
        <dbReference type="EMBL" id="PON82698.1"/>
    </source>
</evidence>
<dbReference type="AlphaFoldDB" id="A0A2P5EAW9"/>
<gene>
    <name evidence="3" type="ORF">TorRG33x02_214740</name>
</gene>
<keyword evidence="4" id="KW-1185">Reference proteome</keyword>
<comment type="caution">
    <text evidence="3">The sequence shown here is derived from an EMBL/GenBank/DDBJ whole genome shotgun (WGS) entry which is preliminary data.</text>
</comment>